<dbReference type="InterPro" id="IPR035959">
    <property type="entry name" value="RutC-like_sf"/>
</dbReference>
<dbReference type="SUPFAM" id="SSF55298">
    <property type="entry name" value="YjgF-like"/>
    <property type="match status" value="1"/>
</dbReference>
<dbReference type="FunFam" id="3.30.1330.40:FF:000001">
    <property type="entry name" value="L-PSP family endoribonuclease"/>
    <property type="match status" value="1"/>
</dbReference>
<gene>
    <name evidence="2" type="ORF">SMACR_03718</name>
</gene>
<dbReference type="PANTHER" id="PTHR11803">
    <property type="entry name" value="2-IMINOBUTANOATE/2-IMINOPROPANOATE DEAMINASE RIDA"/>
    <property type="match status" value="1"/>
</dbReference>
<dbReference type="Proteomes" id="UP000433876">
    <property type="component" value="Unassembled WGS sequence"/>
</dbReference>
<dbReference type="Pfam" id="PF01042">
    <property type="entry name" value="Ribonuc_L-PSP"/>
    <property type="match status" value="1"/>
</dbReference>
<dbReference type="Gene3D" id="3.30.1330.40">
    <property type="entry name" value="RutC-like"/>
    <property type="match status" value="1"/>
</dbReference>
<dbReference type="OMA" id="ECTAYLN"/>
<evidence type="ECO:0008006" key="4">
    <source>
        <dbReference type="Google" id="ProtNLM"/>
    </source>
</evidence>
<dbReference type="GO" id="GO:0005829">
    <property type="term" value="C:cytosol"/>
    <property type="evidence" value="ECO:0007669"/>
    <property type="project" value="TreeGrafter"/>
</dbReference>
<name>A0A8S8ZW35_SORMA</name>
<dbReference type="GO" id="GO:0005739">
    <property type="term" value="C:mitochondrion"/>
    <property type="evidence" value="ECO:0007669"/>
    <property type="project" value="TreeGrafter"/>
</dbReference>
<dbReference type="NCBIfam" id="TIGR00004">
    <property type="entry name" value="Rid family detoxifying hydrolase"/>
    <property type="match status" value="1"/>
</dbReference>
<evidence type="ECO:0000256" key="1">
    <source>
        <dbReference type="ARBA" id="ARBA00010552"/>
    </source>
</evidence>
<protein>
    <recommendedName>
        <fullName evidence="4">Brt1 protein</fullName>
    </recommendedName>
</protein>
<comment type="caution">
    <text evidence="2">The sequence shown here is derived from an EMBL/GenBank/DDBJ whole genome shotgun (WGS) entry which is preliminary data.</text>
</comment>
<dbReference type="InterPro" id="IPR006056">
    <property type="entry name" value="RidA"/>
</dbReference>
<sequence>MAPAKAILTTKAPAPIPQLSQAVVYNGMVYCSGSLGIDPATGKMIEGTVKDRTRQVFKNLSAVLEAAGSSLKNVVKVNVFLTTMDNFAAMNEAYDEFITSAPKPCRTCVAVAQLPFGSDVEIECTAYLNAPSAKL</sequence>
<dbReference type="PANTHER" id="PTHR11803:SF42">
    <property type="entry name" value="MMF1"/>
    <property type="match status" value="1"/>
</dbReference>
<evidence type="ECO:0000313" key="3">
    <source>
        <dbReference type="Proteomes" id="UP000433876"/>
    </source>
</evidence>
<proteinExistence type="inferred from homology"/>
<dbReference type="InterPro" id="IPR006175">
    <property type="entry name" value="YjgF/YER057c/UK114"/>
</dbReference>
<reference evidence="2 3" key="1">
    <citation type="submission" date="2017-07" db="EMBL/GenBank/DDBJ databases">
        <title>Genome sequence of the Sordaria macrospora wild type strain R19027.</title>
        <authorList>
            <person name="Nowrousian M."/>
            <person name="Teichert I."/>
            <person name="Kueck U."/>
        </authorList>
    </citation>
    <scope>NUCLEOTIDE SEQUENCE [LARGE SCALE GENOMIC DNA]</scope>
    <source>
        <strain evidence="2 3">R19027</strain>
        <tissue evidence="2">Mycelium</tissue>
    </source>
</reference>
<dbReference type="CDD" id="cd00448">
    <property type="entry name" value="YjgF_YER057c_UK114_family"/>
    <property type="match status" value="1"/>
</dbReference>
<dbReference type="GO" id="GO:0019239">
    <property type="term" value="F:deaminase activity"/>
    <property type="evidence" value="ECO:0007669"/>
    <property type="project" value="TreeGrafter"/>
</dbReference>
<dbReference type="VEuPathDB" id="FungiDB:SMAC_03718"/>
<accession>A0A8S8ZW35</accession>
<dbReference type="EMBL" id="NMPR01000015">
    <property type="protein sequence ID" value="KAA8635067.1"/>
    <property type="molecule type" value="Genomic_DNA"/>
</dbReference>
<comment type="similarity">
    <text evidence="1">Belongs to the RutC family.</text>
</comment>
<evidence type="ECO:0000313" key="2">
    <source>
        <dbReference type="EMBL" id="KAA8635067.1"/>
    </source>
</evidence>
<organism evidence="2 3">
    <name type="scientific">Sordaria macrospora</name>
    <dbReference type="NCBI Taxonomy" id="5147"/>
    <lineage>
        <taxon>Eukaryota</taxon>
        <taxon>Fungi</taxon>
        <taxon>Dikarya</taxon>
        <taxon>Ascomycota</taxon>
        <taxon>Pezizomycotina</taxon>
        <taxon>Sordariomycetes</taxon>
        <taxon>Sordariomycetidae</taxon>
        <taxon>Sordariales</taxon>
        <taxon>Sordariaceae</taxon>
        <taxon>Sordaria</taxon>
    </lineage>
</organism>
<dbReference type="AlphaFoldDB" id="A0A8S8ZW35"/>